<dbReference type="Proteomes" id="UP000469215">
    <property type="component" value="Unassembled WGS sequence"/>
</dbReference>
<dbReference type="RefSeq" id="WP_160953775.1">
    <property type="nucleotide sequence ID" value="NZ_WWEQ01000048.1"/>
</dbReference>
<proteinExistence type="predicted"/>
<keyword evidence="2" id="KW-0808">Transferase</keyword>
<gene>
    <name evidence="2" type="ORF">GSY69_10365</name>
</gene>
<dbReference type="SUPFAM" id="SSF55729">
    <property type="entry name" value="Acyl-CoA N-acyltransferases (Nat)"/>
    <property type="match status" value="1"/>
</dbReference>
<organism evidence="2 3">
    <name type="scientific">Brevibacterium rongguiense</name>
    <dbReference type="NCBI Taxonomy" id="2695267"/>
    <lineage>
        <taxon>Bacteria</taxon>
        <taxon>Bacillati</taxon>
        <taxon>Actinomycetota</taxon>
        <taxon>Actinomycetes</taxon>
        <taxon>Micrococcales</taxon>
        <taxon>Brevibacteriaceae</taxon>
        <taxon>Brevibacterium</taxon>
    </lineage>
</organism>
<dbReference type="CDD" id="cd04301">
    <property type="entry name" value="NAT_SF"/>
    <property type="match status" value="1"/>
</dbReference>
<dbReference type="GO" id="GO:0016747">
    <property type="term" value="F:acyltransferase activity, transferring groups other than amino-acyl groups"/>
    <property type="evidence" value="ECO:0007669"/>
    <property type="project" value="InterPro"/>
</dbReference>
<feature type="domain" description="N-acetyltransferase" evidence="1">
    <location>
        <begin position="160"/>
        <end position="292"/>
    </location>
</feature>
<comment type="caution">
    <text evidence="2">The sequence shown here is derived from an EMBL/GenBank/DDBJ whole genome shotgun (WGS) entry which is preliminary data.</text>
</comment>
<dbReference type="PROSITE" id="PS51186">
    <property type="entry name" value="GNAT"/>
    <property type="match status" value="1"/>
</dbReference>
<evidence type="ECO:0000313" key="2">
    <source>
        <dbReference type="EMBL" id="MYM20356.1"/>
    </source>
</evidence>
<protein>
    <submittedName>
        <fullName evidence="2">GNAT family N-acetyltransferase</fullName>
    </submittedName>
</protein>
<dbReference type="AlphaFoldDB" id="A0A6N9H9E1"/>
<evidence type="ECO:0000259" key="1">
    <source>
        <dbReference type="PROSITE" id="PS51186"/>
    </source>
</evidence>
<dbReference type="PANTHER" id="PTHR43072">
    <property type="entry name" value="N-ACETYLTRANSFERASE"/>
    <property type="match status" value="1"/>
</dbReference>
<dbReference type="Pfam" id="PF00583">
    <property type="entry name" value="Acetyltransf_1"/>
    <property type="match status" value="1"/>
</dbReference>
<dbReference type="Pfam" id="PF13312">
    <property type="entry name" value="DUF4081"/>
    <property type="match status" value="1"/>
</dbReference>
<evidence type="ECO:0000313" key="3">
    <source>
        <dbReference type="Proteomes" id="UP000469215"/>
    </source>
</evidence>
<dbReference type="InterPro" id="IPR000182">
    <property type="entry name" value="GNAT_dom"/>
</dbReference>
<dbReference type="InterPro" id="IPR025289">
    <property type="entry name" value="DUF4081"/>
</dbReference>
<dbReference type="Gene3D" id="3.40.630.30">
    <property type="match status" value="1"/>
</dbReference>
<dbReference type="EMBL" id="WWEQ01000048">
    <property type="protein sequence ID" value="MYM20356.1"/>
    <property type="molecule type" value="Genomic_DNA"/>
</dbReference>
<accession>A0A6N9H9E1</accession>
<name>A0A6N9H9E1_9MICO</name>
<sequence length="292" mass="31127">MSALRRLEHRHTPWLEARIAADPARHAFLASLLDTAGTAAVAQPSGTLLGYFRGGDPVAAYWMGGSIIALEPTCESNAAAAAHLNARGRASCSLIGEAPAVLDLHERLAWGRPLGVRPEQPLLQARAAPAVEPAEGVRVGTVADLEETFPASVAMFTEEVGFSPIEHGAAGYRSRVRSLLAAGSTYLITAARGPDGAPVRRWPARDRDEQVVFKADLGIRSPAAVQVQGVWVHPDFRGAGLGARAMAAVTAHVRERVSPVVTLYVNDYNVAARRTYARAGYEQIGTFATVMY</sequence>
<dbReference type="InterPro" id="IPR016181">
    <property type="entry name" value="Acyl_CoA_acyltransferase"/>
</dbReference>
<keyword evidence="3" id="KW-1185">Reference proteome</keyword>
<dbReference type="PANTHER" id="PTHR43072:SF54">
    <property type="entry name" value="GCN5-RELATED N-ACETYLTRANSFERASE"/>
    <property type="match status" value="1"/>
</dbReference>
<reference evidence="2 3" key="1">
    <citation type="submission" date="2020-01" db="EMBL/GenBank/DDBJ databases">
        <authorList>
            <person name="Deng T."/>
        </authorList>
    </citation>
    <scope>NUCLEOTIDE SEQUENCE [LARGE SCALE GENOMIC DNA]</scope>
    <source>
        <strain evidence="2 3">5221</strain>
    </source>
</reference>